<evidence type="ECO:0000256" key="1">
    <source>
        <dbReference type="ARBA" id="ARBA00006739"/>
    </source>
</evidence>
<feature type="transmembrane region" description="Helical" evidence="4">
    <location>
        <begin position="6"/>
        <end position="27"/>
    </location>
</feature>
<dbReference type="Gene3D" id="3.90.550.10">
    <property type="entry name" value="Spore Coat Polysaccharide Biosynthesis Protein SpsA, Chain A"/>
    <property type="match status" value="1"/>
</dbReference>
<reference evidence="6 7" key="1">
    <citation type="submission" date="2019-08" db="EMBL/GenBank/DDBJ databases">
        <title>Complete genome sequence of Terriglobus albidus strain ORNL.</title>
        <authorList>
            <person name="Podar M."/>
        </authorList>
    </citation>
    <scope>NUCLEOTIDE SEQUENCE [LARGE SCALE GENOMIC DNA]</scope>
    <source>
        <strain evidence="6 7">ORNL</strain>
    </source>
</reference>
<evidence type="ECO:0000313" key="6">
    <source>
        <dbReference type="EMBL" id="QEE29644.1"/>
    </source>
</evidence>
<evidence type="ECO:0000256" key="4">
    <source>
        <dbReference type="SAM" id="Phobius"/>
    </source>
</evidence>
<name>A0A5B9EDC7_9BACT</name>
<keyword evidence="4" id="KW-1133">Transmembrane helix</keyword>
<feature type="domain" description="Glycosyltransferase 2-like" evidence="5">
    <location>
        <begin position="44"/>
        <end position="203"/>
    </location>
</feature>
<keyword evidence="2" id="KW-0328">Glycosyltransferase</keyword>
<gene>
    <name evidence="6" type="ORF">FTW19_17610</name>
</gene>
<keyword evidence="7" id="KW-1185">Reference proteome</keyword>
<dbReference type="AlphaFoldDB" id="A0A5B9EDC7"/>
<dbReference type="InterPro" id="IPR001173">
    <property type="entry name" value="Glyco_trans_2-like"/>
</dbReference>
<protein>
    <submittedName>
        <fullName evidence="6">Glycosyltransferase</fullName>
    </submittedName>
</protein>
<evidence type="ECO:0000259" key="5">
    <source>
        <dbReference type="Pfam" id="PF00535"/>
    </source>
</evidence>
<organism evidence="6 7">
    <name type="scientific">Terriglobus albidus</name>
    <dbReference type="NCBI Taxonomy" id="1592106"/>
    <lineage>
        <taxon>Bacteria</taxon>
        <taxon>Pseudomonadati</taxon>
        <taxon>Acidobacteriota</taxon>
        <taxon>Terriglobia</taxon>
        <taxon>Terriglobales</taxon>
        <taxon>Acidobacteriaceae</taxon>
        <taxon>Terriglobus</taxon>
    </lineage>
</organism>
<proteinExistence type="inferred from homology"/>
<dbReference type="KEGG" id="talb:FTW19_17610"/>
<feature type="transmembrane region" description="Helical" evidence="4">
    <location>
        <begin position="314"/>
        <end position="332"/>
    </location>
</feature>
<dbReference type="Proteomes" id="UP000321820">
    <property type="component" value="Chromosome"/>
</dbReference>
<comment type="similarity">
    <text evidence="1">Belongs to the glycosyltransferase 2 family.</text>
</comment>
<dbReference type="OrthoDB" id="9766299at2"/>
<dbReference type="PANTHER" id="PTHR43630">
    <property type="entry name" value="POLY-BETA-1,6-N-ACETYL-D-GLUCOSAMINE SYNTHASE"/>
    <property type="match status" value="1"/>
</dbReference>
<feature type="transmembrane region" description="Helical" evidence="4">
    <location>
        <begin position="344"/>
        <end position="364"/>
    </location>
</feature>
<feature type="transmembrane region" description="Helical" evidence="4">
    <location>
        <begin position="288"/>
        <end position="308"/>
    </location>
</feature>
<dbReference type="InterPro" id="IPR029044">
    <property type="entry name" value="Nucleotide-diphossugar_trans"/>
</dbReference>
<accession>A0A5B9EDC7</accession>
<dbReference type="PANTHER" id="PTHR43630:SF1">
    <property type="entry name" value="POLY-BETA-1,6-N-ACETYL-D-GLUCOSAMINE SYNTHASE"/>
    <property type="match status" value="1"/>
</dbReference>
<evidence type="ECO:0000256" key="2">
    <source>
        <dbReference type="ARBA" id="ARBA00022676"/>
    </source>
</evidence>
<evidence type="ECO:0000313" key="7">
    <source>
        <dbReference type="Proteomes" id="UP000321820"/>
    </source>
</evidence>
<sequence length="388" mass="43718">MIDMFFISLAALIYTYIVYPLFMFLMAQLYPKRWEKAPYPASVSAIMAVSNAEHLVEHQLQRLTSLPASQVQQIIVVSDGSTDRTNCILQGSSDPRLYLVLLSEHHGKASALNRGISMATGEILFFVDVRPQFEVHSVSHLIENFADPSVGCVTGELELRKTTHDGAASAVSGLYWRYEQWIRMNEAAWDSPLGVYGGFYAARKSLVDEFPDGLLLDDMFQPLMIMSKGYRCVIDKAARAVDIWPSEIRDEFLRKVRTLAGNFQLIAHSPWLLTPRNRLFLQFFSHKIARLIAPYFLICALVTSTMLAFSRHHWLVLALLQWGFWILAAAALRHRVPVVHRLASSASAFLVLNCAAVMALYKFLFTQGPLHKIWVNAPGSSAQLQEKG</sequence>
<keyword evidence="4" id="KW-0472">Membrane</keyword>
<keyword evidence="4" id="KW-0812">Transmembrane</keyword>
<evidence type="ECO:0000256" key="3">
    <source>
        <dbReference type="ARBA" id="ARBA00022679"/>
    </source>
</evidence>
<dbReference type="GO" id="GO:0016757">
    <property type="term" value="F:glycosyltransferase activity"/>
    <property type="evidence" value="ECO:0007669"/>
    <property type="project" value="UniProtKB-KW"/>
</dbReference>
<keyword evidence="3 6" id="KW-0808">Transferase</keyword>
<dbReference type="Pfam" id="PF00535">
    <property type="entry name" value="Glycos_transf_2"/>
    <property type="match status" value="1"/>
</dbReference>
<dbReference type="SUPFAM" id="SSF53448">
    <property type="entry name" value="Nucleotide-diphospho-sugar transferases"/>
    <property type="match status" value="1"/>
</dbReference>
<dbReference type="EMBL" id="CP042806">
    <property type="protein sequence ID" value="QEE29644.1"/>
    <property type="molecule type" value="Genomic_DNA"/>
</dbReference>